<accession>A0A1G1YI36</accession>
<evidence type="ECO:0000313" key="8">
    <source>
        <dbReference type="Proteomes" id="UP000177310"/>
    </source>
</evidence>
<keyword evidence="5 6" id="KW-0472">Membrane</keyword>
<dbReference type="FunFam" id="1.20.1260.100:FF:000001">
    <property type="entry name" value="translocator protein 2"/>
    <property type="match status" value="1"/>
</dbReference>
<dbReference type="Proteomes" id="UP000177310">
    <property type="component" value="Unassembled WGS sequence"/>
</dbReference>
<dbReference type="EMBL" id="MHIL01000010">
    <property type="protein sequence ID" value="OGY52002.1"/>
    <property type="molecule type" value="Genomic_DNA"/>
</dbReference>
<comment type="caution">
    <text evidence="7">The sequence shown here is derived from an EMBL/GenBank/DDBJ whole genome shotgun (WGS) entry which is preliminary data.</text>
</comment>
<protein>
    <recommendedName>
        <fullName evidence="9">TspO protein</fullName>
    </recommendedName>
</protein>
<dbReference type="AlphaFoldDB" id="A0A1G1YI36"/>
<dbReference type="PANTHER" id="PTHR10057">
    <property type="entry name" value="PERIPHERAL-TYPE BENZODIAZEPINE RECEPTOR"/>
    <property type="match status" value="1"/>
</dbReference>
<dbReference type="PANTHER" id="PTHR10057:SF0">
    <property type="entry name" value="TRANSLOCATOR PROTEIN"/>
    <property type="match status" value="1"/>
</dbReference>
<feature type="transmembrane region" description="Helical" evidence="6">
    <location>
        <begin position="117"/>
        <end position="136"/>
    </location>
</feature>
<dbReference type="Gene3D" id="1.20.1260.100">
    <property type="entry name" value="TspO/MBR protein"/>
    <property type="match status" value="1"/>
</dbReference>
<proteinExistence type="inferred from homology"/>
<feature type="transmembrane region" description="Helical" evidence="6">
    <location>
        <begin position="7"/>
        <end position="25"/>
    </location>
</feature>
<evidence type="ECO:0000256" key="4">
    <source>
        <dbReference type="ARBA" id="ARBA00022989"/>
    </source>
</evidence>
<keyword evidence="4 6" id="KW-1133">Transmembrane helix</keyword>
<comment type="similarity">
    <text evidence="2">Belongs to the TspO/BZRP family.</text>
</comment>
<feature type="transmembrane region" description="Helical" evidence="6">
    <location>
        <begin position="156"/>
        <end position="177"/>
    </location>
</feature>
<evidence type="ECO:0000256" key="6">
    <source>
        <dbReference type="SAM" id="Phobius"/>
    </source>
</evidence>
<feature type="transmembrane region" description="Helical" evidence="6">
    <location>
        <begin position="56"/>
        <end position="77"/>
    </location>
</feature>
<sequence length="180" mass="19546">MNNTFKLIIAIVVSELAGIIGSVFTPTPKSLVWGFTTPSIAGWYAGIVKPALNPPAWVFGPVWTTLFALMGIAAFLVWKKGLDRRDVKIALGIFLGQLALNTLWSIIFFGLHSPGGALIEIAFLWLAILATIIAFAKISPPSSSIWTTDGHGKLAALLLVPYILWVSFASYLNYAIWSLN</sequence>
<feature type="transmembrane region" description="Helical" evidence="6">
    <location>
        <begin position="89"/>
        <end position="111"/>
    </location>
</feature>
<evidence type="ECO:0000256" key="1">
    <source>
        <dbReference type="ARBA" id="ARBA00004141"/>
    </source>
</evidence>
<dbReference type="InterPro" id="IPR004307">
    <property type="entry name" value="TspO_MBR"/>
</dbReference>
<reference evidence="7 8" key="1">
    <citation type="journal article" date="2016" name="Nat. Commun.">
        <title>Thousands of microbial genomes shed light on interconnected biogeochemical processes in an aquifer system.</title>
        <authorList>
            <person name="Anantharaman K."/>
            <person name="Brown C.T."/>
            <person name="Hug L.A."/>
            <person name="Sharon I."/>
            <person name="Castelle C.J."/>
            <person name="Probst A.J."/>
            <person name="Thomas B.C."/>
            <person name="Singh A."/>
            <person name="Wilkins M.J."/>
            <person name="Karaoz U."/>
            <person name="Brodie E.L."/>
            <person name="Williams K.H."/>
            <person name="Hubbard S.S."/>
            <person name="Banfield J.F."/>
        </authorList>
    </citation>
    <scope>NUCLEOTIDE SEQUENCE [LARGE SCALE GENOMIC DNA]</scope>
</reference>
<dbReference type="PIRSF" id="PIRSF005859">
    <property type="entry name" value="PBR"/>
    <property type="match status" value="1"/>
</dbReference>
<dbReference type="GO" id="GO:0033013">
    <property type="term" value="P:tetrapyrrole metabolic process"/>
    <property type="evidence" value="ECO:0007669"/>
    <property type="project" value="UniProtKB-ARBA"/>
</dbReference>
<evidence type="ECO:0000256" key="5">
    <source>
        <dbReference type="ARBA" id="ARBA00023136"/>
    </source>
</evidence>
<comment type="subcellular location">
    <subcellularLocation>
        <location evidence="1">Membrane</location>
        <topology evidence="1">Multi-pass membrane protein</topology>
    </subcellularLocation>
</comment>
<dbReference type="CDD" id="cd15904">
    <property type="entry name" value="TSPO_MBR"/>
    <property type="match status" value="1"/>
</dbReference>
<dbReference type="InterPro" id="IPR038330">
    <property type="entry name" value="TspO/MBR-related_sf"/>
</dbReference>
<dbReference type="Pfam" id="PF03073">
    <property type="entry name" value="TspO_MBR"/>
    <property type="match status" value="1"/>
</dbReference>
<organism evidence="7 8">
    <name type="scientific">Candidatus Buchananbacteria bacterium RIFCSPHIGHO2_02_FULL_56_16</name>
    <dbReference type="NCBI Taxonomy" id="1797542"/>
    <lineage>
        <taxon>Bacteria</taxon>
        <taxon>Candidatus Buchananiibacteriota</taxon>
    </lineage>
</organism>
<dbReference type="STRING" id="1797542.A3J59_03725"/>
<evidence type="ECO:0000256" key="2">
    <source>
        <dbReference type="ARBA" id="ARBA00007524"/>
    </source>
</evidence>
<keyword evidence="3 6" id="KW-0812">Transmembrane</keyword>
<gene>
    <name evidence="7" type="ORF">A3J59_03725</name>
</gene>
<dbReference type="GO" id="GO:0016020">
    <property type="term" value="C:membrane"/>
    <property type="evidence" value="ECO:0007669"/>
    <property type="project" value="UniProtKB-SubCell"/>
</dbReference>
<evidence type="ECO:0000313" key="7">
    <source>
        <dbReference type="EMBL" id="OGY52002.1"/>
    </source>
</evidence>
<evidence type="ECO:0008006" key="9">
    <source>
        <dbReference type="Google" id="ProtNLM"/>
    </source>
</evidence>
<name>A0A1G1YI36_9BACT</name>
<evidence type="ECO:0000256" key="3">
    <source>
        <dbReference type="ARBA" id="ARBA00022692"/>
    </source>
</evidence>